<gene>
    <name evidence="2" type="ORF">GPECTOR_67g330</name>
</gene>
<feature type="compositionally biased region" description="Basic and acidic residues" evidence="1">
    <location>
        <begin position="531"/>
        <end position="542"/>
    </location>
</feature>
<feature type="region of interest" description="Disordered" evidence="1">
    <location>
        <begin position="515"/>
        <end position="569"/>
    </location>
</feature>
<feature type="compositionally biased region" description="Low complexity" evidence="1">
    <location>
        <begin position="543"/>
        <end position="555"/>
    </location>
</feature>
<feature type="region of interest" description="Disordered" evidence="1">
    <location>
        <begin position="89"/>
        <end position="111"/>
    </location>
</feature>
<comment type="caution">
    <text evidence="2">The sequence shown here is derived from an EMBL/GenBank/DDBJ whole genome shotgun (WGS) entry which is preliminary data.</text>
</comment>
<proteinExistence type="predicted"/>
<feature type="region of interest" description="Disordered" evidence="1">
    <location>
        <begin position="1"/>
        <end position="29"/>
    </location>
</feature>
<dbReference type="AlphaFoldDB" id="A0A150G3N5"/>
<sequence length="1130" mass="120143">MARSSPPLPATPLPAAAPRQQKDPQVGAASRVSQSLCSATSLEQLCGLLEEQRGVPLLPLQLGPDPLALGSRLVVGLLQLELGTAEAAGAGPAGRAGPHGTTAAMGAGARARAPRIDVRGMGPVRRARVHSYRPLLQEHADLQAAPGSGSGGGRNAARSVALARRALDSLARRTAALVLAAEASASGVSRTLADAVLCVLWACCHVTEPGDELQLSLDPDLQPRADDLRRVGTHGSATAPDLGVRPSSSAIVLSDGDREAASTAVAVDEDRQQLHLSARTREAEALVCEVPLSAALQVLWRCLLRDGLQPRGAPPRPHCVTWSLWCAANSAPGALPAVLEAVQRAAGGRGGAVSSSSVAGRHEREQLLGSLSHGELATVMWGCARYAEWLRVQDLDEELSPELGHGTAVVTAAAGACLRALATRQAFALLEALAAHPHLRLPDLTACLSLMRHWPPPRLPGERHTGREGCLLRLQTAVLKLLGGTSEEQAKALISAPALGSRGLRPRRGWYRRQLGLPQYLPPERQQPESMPREELAADFKGDPGQQGPVPAGPGSSEQPRERASRSVRRRQHLLPFRLRLQYGISEAEAVGLSGGSVPTSLELQLRHQQRLCADPRISRHGTEDLLRLLAALAAACTAAHVRPAPAALRCALNALALRWMQRGAASSDVRHLVAVLYRLHWRPRAVVSVFTTAWRPFVVLAPGSLSDAALAGMAQVVGAMTSHVVERYPGSRQVVGQALPWPKLRRFWTNLVALATERATACGMQMDATGGGRGRKPATRAGLAVQLEGHSGLSGAGPGPSGSGAARPPPLSVATLVRLVWSSGRQGARVGPFMGLACRMLLPVLPALPPRAVGTLAWGLGQPRFAEPRMVEALLTRLRYWLSSEDCDWSAACHVAWALLRLRRISYDGPEVAELLAQLVPRLHQRWPPQASALDHAASRSVGRYVHAPGRLRGTRAAGQLPVNPRALAALLWAIHEDGGGGGGRGAAGVQQGGPSLGPQPAAQCVHPMALHAPVFRGAAVFLARHAVELPPSAILQVLQMMASGDTPARLRCPEFLDAFGRLVERRPLWLLRTQAEVRLVLACWRRLGWWPAAQVEEVAGRGAQLAEMAARRKLRLLQRTEFGARRPG</sequence>
<organism evidence="2 3">
    <name type="scientific">Gonium pectorale</name>
    <name type="common">Green alga</name>
    <dbReference type="NCBI Taxonomy" id="33097"/>
    <lineage>
        <taxon>Eukaryota</taxon>
        <taxon>Viridiplantae</taxon>
        <taxon>Chlorophyta</taxon>
        <taxon>core chlorophytes</taxon>
        <taxon>Chlorophyceae</taxon>
        <taxon>CS clade</taxon>
        <taxon>Chlamydomonadales</taxon>
        <taxon>Volvocaceae</taxon>
        <taxon>Gonium</taxon>
    </lineage>
</organism>
<feature type="compositionally biased region" description="Pro residues" evidence="1">
    <location>
        <begin position="1"/>
        <end position="12"/>
    </location>
</feature>
<dbReference type="Proteomes" id="UP000075714">
    <property type="component" value="Unassembled WGS sequence"/>
</dbReference>
<accession>A0A150G3N5</accession>
<protein>
    <submittedName>
        <fullName evidence="2">Uncharacterized protein</fullName>
    </submittedName>
</protein>
<evidence type="ECO:0000313" key="3">
    <source>
        <dbReference type="Proteomes" id="UP000075714"/>
    </source>
</evidence>
<reference evidence="3" key="1">
    <citation type="journal article" date="2016" name="Nat. Commun.">
        <title>The Gonium pectorale genome demonstrates co-option of cell cycle regulation during the evolution of multicellularity.</title>
        <authorList>
            <person name="Hanschen E.R."/>
            <person name="Marriage T.N."/>
            <person name="Ferris P.J."/>
            <person name="Hamaji T."/>
            <person name="Toyoda A."/>
            <person name="Fujiyama A."/>
            <person name="Neme R."/>
            <person name="Noguchi H."/>
            <person name="Minakuchi Y."/>
            <person name="Suzuki M."/>
            <person name="Kawai-Toyooka H."/>
            <person name="Smith D.R."/>
            <person name="Sparks H."/>
            <person name="Anderson J."/>
            <person name="Bakaric R."/>
            <person name="Luria V."/>
            <person name="Karger A."/>
            <person name="Kirschner M.W."/>
            <person name="Durand P.M."/>
            <person name="Michod R.E."/>
            <person name="Nozaki H."/>
            <person name="Olson B.J."/>
        </authorList>
    </citation>
    <scope>NUCLEOTIDE SEQUENCE [LARGE SCALE GENOMIC DNA]</scope>
    <source>
        <strain evidence="3">NIES-2863</strain>
    </source>
</reference>
<name>A0A150G3N5_GONPE</name>
<dbReference type="OrthoDB" id="553380at2759"/>
<keyword evidence="3" id="KW-1185">Reference proteome</keyword>
<evidence type="ECO:0000256" key="1">
    <source>
        <dbReference type="SAM" id="MobiDB-lite"/>
    </source>
</evidence>
<evidence type="ECO:0000313" key="2">
    <source>
        <dbReference type="EMBL" id="KXZ44489.1"/>
    </source>
</evidence>
<dbReference type="EMBL" id="LSYV01000068">
    <property type="protein sequence ID" value="KXZ44489.1"/>
    <property type="molecule type" value="Genomic_DNA"/>
</dbReference>